<feature type="region of interest" description="Disordered" evidence="1">
    <location>
        <begin position="1"/>
        <end position="54"/>
    </location>
</feature>
<evidence type="ECO:0000313" key="3">
    <source>
        <dbReference type="Proteomes" id="UP001630127"/>
    </source>
</evidence>
<evidence type="ECO:0000256" key="1">
    <source>
        <dbReference type="SAM" id="MobiDB-lite"/>
    </source>
</evidence>
<feature type="compositionally biased region" description="Polar residues" evidence="1">
    <location>
        <begin position="560"/>
        <end position="572"/>
    </location>
</feature>
<feature type="compositionally biased region" description="Basic residues" evidence="1">
    <location>
        <begin position="15"/>
        <end position="25"/>
    </location>
</feature>
<protein>
    <submittedName>
        <fullName evidence="2">Uncharacterized protein</fullName>
    </submittedName>
</protein>
<feature type="compositionally biased region" description="Low complexity" evidence="1">
    <location>
        <begin position="30"/>
        <end position="43"/>
    </location>
</feature>
<feature type="region of interest" description="Disordered" evidence="1">
    <location>
        <begin position="200"/>
        <end position="224"/>
    </location>
</feature>
<dbReference type="PANTHER" id="PTHR37238">
    <property type="entry name" value="OS05G0532500 PROTEIN"/>
    <property type="match status" value="1"/>
</dbReference>
<gene>
    <name evidence="2" type="ORF">ACH5RR_024455</name>
</gene>
<feature type="compositionally biased region" description="Polar residues" evidence="1">
    <location>
        <begin position="202"/>
        <end position="222"/>
    </location>
</feature>
<sequence length="627" mass="69984">MPKNNNDSGISIARSKARSKSTARKPLRDVSNAVKASSKSTATKKLDEQQRQQLQVGDDNGGVLDRLLLIHSDISSLIHQIDELVAQALKFTSKKGIMEVESFVDVLSEMHTSLKPWVPRFQKVLSNQSTGPFNQLEQSLASTEEASMNKDMSDVDESPEQTKWDSLISPSPLVSWRAGCTTEGGRQLFLLTPLPPPKAFSVKTQEQSKSVLDRTTSNTTVQPPAMFDVDGETNDDLLEGIVVKPTPCKGPDRILKSKCFSPENLLRTPYLKVSPPKSCVLLEPVPEFQQKVSLGVHRSTPFPLGLQNSEGSQDSESSTCQSSEKMSLKCSELPGIKLGNNYDNRRMVVEESPYRFMSPPKTCVLMEPPDDKLLTNALSDHPLPEVGYTHDRGASLFPVKQNDLQGDHSLANKTCKQELGSSFKMFQRTPMLKEPESTIRFGKRPGENTLKKELWTKFEAASVDGIHFNVSILQPSGHKGFLDRLDEAIPYKVYEIFVRTSKAFNILITYICFSVGEGHERTRKLSFFFAGIGNFLTANLTNEFPFSVCRVNYKSRTNLNIHPQPRNRQSKTLGVKPSSLRPVATKPPQPNREATTPLSILMANPAELPVWLWMQLLLFLRISFSCQ</sequence>
<organism evidence="2 3">
    <name type="scientific">Cinchona calisaya</name>
    <dbReference type="NCBI Taxonomy" id="153742"/>
    <lineage>
        <taxon>Eukaryota</taxon>
        <taxon>Viridiplantae</taxon>
        <taxon>Streptophyta</taxon>
        <taxon>Embryophyta</taxon>
        <taxon>Tracheophyta</taxon>
        <taxon>Spermatophyta</taxon>
        <taxon>Magnoliopsida</taxon>
        <taxon>eudicotyledons</taxon>
        <taxon>Gunneridae</taxon>
        <taxon>Pentapetalae</taxon>
        <taxon>asterids</taxon>
        <taxon>lamiids</taxon>
        <taxon>Gentianales</taxon>
        <taxon>Rubiaceae</taxon>
        <taxon>Cinchonoideae</taxon>
        <taxon>Cinchoneae</taxon>
        <taxon>Cinchona</taxon>
    </lineage>
</organism>
<feature type="region of interest" description="Disordered" evidence="1">
    <location>
        <begin position="303"/>
        <end position="324"/>
    </location>
</feature>
<comment type="caution">
    <text evidence="2">The sequence shown here is derived from an EMBL/GenBank/DDBJ whole genome shotgun (WGS) entry which is preliminary data.</text>
</comment>
<dbReference type="PANTHER" id="PTHR37238:SF1">
    <property type="entry name" value="OS05G0532500 PROTEIN"/>
    <property type="match status" value="1"/>
</dbReference>
<dbReference type="EMBL" id="JBJUIK010000011">
    <property type="protein sequence ID" value="KAL3511738.1"/>
    <property type="molecule type" value="Genomic_DNA"/>
</dbReference>
<evidence type="ECO:0000313" key="2">
    <source>
        <dbReference type="EMBL" id="KAL3511738.1"/>
    </source>
</evidence>
<keyword evidence="3" id="KW-1185">Reference proteome</keyword>
<feature type="region of interest" description="Disordered" evidence="1">
    <location>
        <begin position="560"/>
        <end position="595"/>
    </location>
</feature>
<name>A0ABD2YWT0_9GENT</name>
<dbReference type="Proteomes" id="UP001630127">
    <property type="component" value="Unassembled WGS sequence"/>
</dbReference>
<accession>A0ABD2YWT0</accession>
<dbReference type="AlphaFoldDB" id="A0ABD2YWT0"/>
<proteinExistence type="predicted"/>
<feature type="region of interest" description="Disordered" evidence="1">
    <location>
        <begin position="138"/>
        <end position="164"/>
    </location>
</feature>
<reference evidence="2 3" key="1">
    <citation type="submission" date="2024-11" db="EMBL/GenBank/DDBJ databases">
        <title>A near-complete genome assembly of Cinchona calisaya.</title>
        <authorList>
            <person name="Lian D.C."/>
            <person name="Zhao X.W."/>
            <person name="Wei L."/>
        </authorList>
    </citation>
    <scope>NUCLEOTIDE SEQUENCE [LARGE SCALE GENOMIC DNA]</scope>
    <source>
        <tissue evidence="2">Nenye</tissue>
    </source>
</reference>
<feature type="compositionally biased region" description="Low complexity" evidence="1">
    <location>
        <begin position="312"/>
        <end position="324"/>
    </location>
</feature>